<protein>
    <submittedName>
        <fullName evidence="1">ATP synthase CF0 B subunit</fullName>
    </submittedName>
</protein>
<accession>A0A3G2QZR5</accession>
<reference evidence="1" key="1">
    <citation type="submission" date="2018-08" db="EMBL/GenBank/DDBJ databases">
        <title>Comparative Plastid Genomics of Synurophyceae: Evolutionary Evidence of Lateral Gene Transfer and Inverted Repeat Dynamics.</title>
        <authorList>
            <person name="Kim J.I."/>
            <person name="Shin H."/>
            <person name="Skaloud P."/>
            <person name="Jung J."/>
            <person name="Yoon H.S."/>
            <person name="Archibald J.M."/>
            <person name="Shin W."/>
        </authorList>
    </citation>
    <scope>NUCLEOTIDE SEQUENCE</scope>
    <source>
        <strain evidence="1">CCMP1781</strain>
    </source>
</reference>
<name>A0A3G2QZR5_9STRA</name>
<proteinExistence type="predicted"/>
<sequence length="177" mass="20386">MIETLFSFFLNNEEPFIEFNLNILETNLVNIIILIALLLYGNKISFSVTLAARQQQILQTIENAQEDVKSALNFYNTAESGFKQSLFWLQSWKSIYEKDKISIVNNKYFIVKSALLETFQTTENLVKNFENKAFVSLQRAIISIVAGRIVRKFFSLSNDEKAKLIEITVNKLGEIKT</sequence>
<gene>
    <name evidence="1" type="primary">atpF</name>
</gene>
<dbReference type="EMBL" id="MH795132">
    <property type="protein sequence ID" value="AYO28640.1"/>
    <property type="molecule type" value="Genomic_DNA"/>
</dbReference>
<geneLocation type="plastid" evidence="1"/>
<keyword evidence="1" id="KW-0934">Plastid</keyword>
<organism evidence="1">
    <name type="scientific">Neotessella volvocina</name>
    <dbReference type="NCBI Taxonomy" id="52559"/>
    <lineage>
        <taxon>Eukaryota</taxon>
        <taxon>Sar</taxon>
        <taxon>Stramenopiles</taxon>
        <taxon>Ochrophyta</taxon>
        <taxon>Synurophyceae</taxon>
        <taxon>Synurales</taxon>
        <taxon>Neotessellaceae</taxon>
        <taxon>Neotessella</taxon>
    </lineage>
</organism>
<dbReference type="AlphaFoldDB" id="A0A3G2QZR5"/>
<evidence type="ECO:0000313" key="1">
    <source>
        <dbReference type="EMBL" id="AYO28640.1"/>
    </source>
</evidence>